<dbReference type="PANTHER" id="PTHR11795:SF452">
    <property type="entry name" value="ABC TRANSPORTER PERMEASE PROTEIN"/>
    <property type="match status" value="1"/>
</dbReference>
<dbReference type="RefSeq" id="WP_073138400.1">
    <property type="nucleotide sequence ID" value="NZ_FQZF01000032.1"/>
</dbReference>
<dbReference type="CDD" id="cd06582">
    <property type="entry name" value="TM_PBP1_LivH_like"/>
    <property type="match status" value="1"/>
</dbReference>
<keyword evidence="6 9" id="KW-1133">Transmembrane helix</keyword>
<evidence type="ECO:0000256" key="2">
    <source>
        <dbReference type="ARBA" id="ARBA00022448"/>
    </source>
</evidence>
<evidence type="ECO:0000256" key="9">
    <source>
        <dbReference type="SAM" id="Phobius"/>
    </source>
</evidence>
<keyword evidence="2" id="KW-0813">Transport</keyword>
<dbReference type="EMBL" id="FQZF01000032">
    <property type="protein sequence ID" value="SHK11402.1"/>
    <property type="molecule type" value="Genomic_DNA"/>
</dbReference>
<accession>A0A1M6PU13</accession>
<evidence type="ECO:0000256" key="5">
    <source>
        <dbReference type="ARBA" id="ARBA00022970"/>
    </source>
</evidence>
<reference evidence="10 11" key="1">
    <citation type="submission" date="2016-11" db="EMBL/GenBank/DDBJ databases">
        <authorList>
            <person name="Jaros S."/>
            <person name="Januszkiewicz K."/>
            <person name="Wedrychowicz H."/>
        </authorList>
    </citation>
    <scope>NUCLEOTIDE SEQUENCE [LARGE SCALE GENOMIC DNA]</scope>
    <source>
        <strain evidence="10 11">DSM 14916</strain>
    </source>
</reference>
<keyword evidence="4 9" id="KW-0812">Transmembrane</keyword>
<evidence type="ECO:0000256" key="6">
    <source>
        <dbReference type="ARBA" id="ARBA00022989"/>
    </source>
</evidence>
<dbReference type="InterPro" id="IPR052157">
    <property type="entry name" value="BCAA_transport_permease"/>
</dbReference>
<gene>
    <name evidence="10" type="ORF">SAMN02745194_04201</name>
</gene>
<dbReference type="STRING" id="198092.SAMN02745194_04201"/>
<dbReference type="Proteomes" id="UP000184387">
    <property type="component" value="Unassembled WGS sequence"/>
</dbReference>
<evidence type="ECO:0000256" key="3">
    <source>
        <dbReference type="ARBA" id="ARBA00022475"/>
    </source>
</evidence>
<keyword evidence="5" id="KW-0029">Amino-acid transport</keyword>
<dbReference type="GO" id="GO:0022857">
    <property type="term" value="F:transmembrane transporter activity"/>
    <property type="evidence" value="ECO:0007669"/>
    <property type="project" value="InterPro"/>
</dbReference>
<dbReference type="AlphaFoldDB" id="A0A1M6PU13"/>
<dbReference type="Pfam" id="PF02653">
    <property type="entry name" value="BPD_transp_2"/>
    <property type="match status" value="1"/>
</dbReference>
<dbReference type="GO" id="GO:0006865">
    <property type="term" value="P:amino acid transport"/>
    <property type="evidence" value="ECO:0007669"/>
    <property type="project" value="UniProtKB-KW"/>
</dbReference>
<evidence type="ECO:0000313" key="10">
    <source>
        <dbReference type="EMBL" id="SHK11402.1"/>
    </source>
</evidence>
<dbReference type="InterPro" id="IPR001851">
    <property type="entry name" value="ABC_transp_permease"/>
</dbReference>
<organism evidence="10 11">
    <name type="scientific">Muricoccus roseus</name>
    <dbReference type="NCBI Taxonomy" id="198092"/>
    <lineage>
        <taxon>Bacteria</taxon>
        <taxon>Pseudomonadati</taxon>
        <taxon>Pseudomonadota</taxon>
        <taxon>Alphaproteobacteria</taxon>
        <taxon>Acetobacterales</taxon>
        <taxon>Roseomonadaceae</taxon>
        <taxon>Muricoccus</taxon>
    </lineage>
</organism>
<dbReference type="OrthoDB" id="9778908at2"/>
<protein>
    <submittedName>
        <fullName evidence="10">Branched-chain amino acid transport system permease protein</fullName>
    </submittedName>
</protein>
<feature type="transmembrane region" description="Helical" evidence="9">
    <location>
        <begin position="182"/>
        <end position="205"/>
    </location>
</feature>
<feature type="transmembrane region" description="Helical" evidence="9">
    <location>
        <begin position="6"/>
        <end position="26"/>
    </location>
</feature>
<evidence type="ECO:0000256" key="7">
    <source>
        <dbReference type="ARBA" id="ARBA00023136"/>
    </source>
</evidence>
<keyword evidence="7 9" id="KW-0472">Membrane</keyword>
<dbReference type="PANTHER" id="PTHR11795">
    <property type="entry name" value="BRANCHED-CHAIN AMINO ACID TRANSPORT SYSTEM PERMEASE PROTEIN LIVH"/>
    <property type="match status" value="1"/>
</dbReference>
<dbReference type="GO" id="GO:0005886">
    <property type="term" value="C:plasma membrane"/>
    <property type="evidence" value="ECO:0007669"/>
    <property type="project" value="UniProtKB-SubCell"/>
</dbReference>
<proteinExistence type="inferred from homology"/>
<comment type="subcellular location">
    <subcellularLocation>
        <location evidence="1">Cell membrane</location>
        <topology evidence="1">Multi-pass membrane protein</topology>
    </subcellularLocation>
</comment>
<comment type="similarity">
    <text evidence="8">Belongs to the binding-protein-dependent transport system permease family. LivHM subfamily.</text>
</comment>
<feature type="transmembrane region" description="Helical" evidence="9">
    <location>
        <begin position="259"/>
        <end position="278"/>
    </location>
</feature>
<feature type="transmembrane region" description="Helical" evidence="9">
    <location>
        <begin position="33"/>
        <end position="50"/>
    </location>
</feature>
<keyword evidence="3" id="KW-1003">Cell membrane</keyword>
<feature type="transmembrane region" description="Helical" evidence="9">
    <location>
        <begin position="131"/>
        <end position="153"/>
    </location>
</feature>
<name>A0A1M6PU13_9PROT</name>
<evidence type="ECO:0000256" key="8">
    <source>
        <dbReference type="ARBA" id="ARBA00037998"/>
    </source>
</evidence>
<feature type="transmembrane region" description="Helical" evidence="9">
    <location>
        <begin position="56"/>
        <end position="75"/>
    </location>
</feature>
<sequence>MEVIVLGAVTSSVYALLAVGFTLIFGVARIINLAHGAFYAVAGYAAYILINLGGWPVLPAMLAAVLITALFGVAVDRVFVRPLRHSHMAVLMITLAISMAVEQGLTVAFLGEARSLPPLIDGKVSVLGVDVAAQRLLTLLVSVVLIGALWLFIQRSRLGAAILAISQDPEAAEYVGIPAERIFALVMGLSAALAASASVLASPFLSVQPSMGLLPMVKAFCIVIIGGLGSIPGSILAACLLGFTETFVAFHISSTWSEVISVAAVFAMLALRPAGLLGKREAF</sequence>
<evidence type="ECO:0000256" key="4">
    <source>
        <dbReference type="ARBA" id="ARBA00022692"/>
    </source>
</evidence>
<keyword evidence="11" id="KW-1185">Reference proteome</keyword>
<evidence type="ECO:0000256" key="1">
    <source>
        <dbReference type="ARBA" id="ARBA00004651"/>
    </source>
</evidence>
<feature type="transmembrane region" description="Helical" evidence="9">
    <location>
        <begin position="87"/>
        <end position="111"/>
    </location>
</feature>
<evidence type="ECO:0000313" key="11">
    <source>
        <dbReference type="Proteomes" id="UP000184387"/>
    </source>
</evidence>